<accession>A0A8J3A5I7</accession>
<dbReference type="Gene3D" id="1.10.3680.10">
    <property type="entry name" value="TerB-like"/>
    <property type="match status" value="1"/>
</dbReference>
<name>A0A8J3A5I7_9ACTN</name>
<organism evidence="1 2">
    <name type="scientific">Egicoccus halophilus</name>
    <dbReference type="NCBI Taxonomy" id="1670830"/>
    <lineage>
        <taxon>Bacteria</taxon>
        <taxon>Bacillati</taxon>
        <taxon>Actinomycetota</taxon>
        <taxon>Nitriliruptoria</taxon>
        <taxon>Egicoccales</taxon>
        <taxon>Egicoccaceae</taxon>
        <taxon>Egicoccus</taxon>
    </lineage>
</organism>
<comment type="caution">
    <text evidence="1">The sequence shown here is derived from an EMBL/GenBank/DDBJ whole genome shotgun (WGS) entry which is preliminary data.</text>
</comment>
<dbReference type="Proteomes" id="UP000650511">
    <property type="component" value="Unassembled WGS sequence"/>
</dbReference>
<reference evidence="1" key="2">
    <citation type="submission" date="2020-09" db="EMBL/GenBank/DDBJ databases">
        <authorList>
            <person name="Sun Q."/>
            <person name="Zhou Y."/>
        </authorList>
    </citation>
    <scope>NUCLEOTIDE SEQUENCE</scope>
    <source>
        <strain evidence="1">CGMCC 1.14988</strain>
    </source>
</reference>
<protein>
    <recommendedName>
        <fullName evidence="3">Co-chaperone DjlA N-terminal domain-containing protein</fullName>
    </recommendedName>
</protein>
<keyword evidence="2" id="KW-1185">Reference proteome</keyword>
<dbReference type="SUPFAM" id="SSF158682">
    <property type="entry name" value="TerB-like"/>
    <property type="match status" value="1"/>
</dbReference>
<reference evidence="1" key="1">
    <citation type="journal article" date="2014" name="Int. J. Syst. Evol. Microbiol.">
        <title>Complete genome sequence of Corynebacterium casei LMG S-19264T (=DSM 44701T), isolated from a smear-ripened cheese.</title>
        <authorList>
            <consortium name="US DOE Joint Genome Institute (JGI-PGF)"/>
            <person name="Walter F."/>
            <person name="Albersmeier A."/>
            <person name="Kalinowski J."/>
            <person name="Ruckert C."/>
        </authorList>
    </citation>
    <scope>NUCLEOTIDE SEQUENCE</scope>
    <source>
        <strain evidence="1">CGMCC 1.14988</strain>
    </source>
</reference>
<dbReference type="AlphaFoldDB" id="A0A8J3A5I7"/>
<evidence type="ECO:0008006" key="3">
    <source>
        <dbReference type="Google" id="ProtNLM"/>
    </source>
</evidence>
<dbReference type="EMBL" id="BMHA01000002">
    <property type="protein sequence ID" value="GGI03552.1"/>
    <property type="molecule type" value="Genomic_DNA"/>
</dbReference>
<gene>
    <name evidence="1" type="ORF">GCM10011354_04600</name>
</gene>
<evidence type="ECO:0000313" key="2">
    <source>
        <dbReference type="Proteomes" id="UP000650511"/>
    </source>
</evidence>
<evidence type="ECO:0000313" key="1">
    <source>
        <dbReference type="EMBL" id="GGI03552.1"/>
    </source>
</evidence>
<proteinExistence type="predicted"/>
<sequence length="94" mass="9855">MVPARLFASAASRRGLLVELSLLAAADGQVSDDERALIEMFGAQFEVAGEALRQIVAYAERLTGVLDEGDVLIAGGLKCASSRSRSRTSRTASG</sequence>
<dbReference type="InterPro" id="IPR029024">
    <property type="entry name" value="TerB-like"/>
</dbReference>